<dbReference type="InterPro" id="IPR050204">
    <property type="entry name" value="AraC_XylS_family_regulators"/>
</dbReference>
<dbReference type="GO" id="GO:0043565">
    <property type="term" value="F:sequence-specific DNA binding"/>
    <property type="evidence" value="ECO:0007669"/>
    <property type="project" value="InterPro"/>
</dbReference>
<feature type="domain" description="HTH araC/xylS-type" evidence="4">
    <location>
        <begin position="146"/>
        <end position="247"/>
    </location>
</feature>
<dbReference type="CDD" id="cd00130">
    <property type="entry name" value="PAS"/>
    <property type="match status" value="1"/>
</dbReference>
<dbReference type="InterPro" id="IPR035965">
    <property type="entry name" value="PAS-like_dom_sf"/>
</dbReference>
<dbReference type="Gene3D" id="1.10.10.60">
    <property type="entry name" value="Homeodomain-like"/>
    <property type="match status" value="2"/>
</dbReference>
<dbReference type="InterPro" id="IPR000014">
    <property type="entry name" value="PAS"/>
</dbReference>
<dbReference type="PROSITE" id="PS01124">
    <property type="entry name" value="HTH_ARAC_FAMILY_2"/>
    <property type="match status" value="1"/>
</dbReference>
<dbReference type="Pfam" id="PF08448">
    <property type="entry name" value="PAS_4"/>
    <property type="match status" value="1"/>
</dbReference>
<dbReference type="PANTHER" id="PTHR46796">
    <property type="entry name" value="HTH-TYPE TRANSCRIPTIONAL ACTIVATOR RHAS-RELATED"/>
    <property type="match status" value="1"/>
</dbReference>
<dbReference type="PANTHER" id="PTHR46796:SF13">
    <property type="entry name" value="HTH-TYPE TRANSCRIPTIONAL ACTIVATOR RHAS"/>
    <property type="match status" value="1"/>
</dbReference>
<evidence type="ECO:0000256" key="2">
    <source>
        <dbReference type="ARBA" id="ARBA00023125"/>
    </source>
</evidence>
<evidence type="ECO:0000259" key="4">
    <source>
        <dbReference type="PROSITE" id="PS01124"/>
    </source>
</evidence>
<proteinExistence type="predicted"/>
<protein>
    <recommendedName>
        <fullName evidence="4">HTH araC/xylS-type domain-containing protein</fullName>
    </recommendedName>
</protein>
<evidence type="ECO:0000313" key="5">
    <source>
        <dbReference type="EMBL" id="SVA54380.1"/>
    </source>
</evidence>
<reference evidence="5" key="1">
    <citation type="submission" date="2018-05" db="EMBL/GenBank/DDBJ databases">
        <authorList>
            <person name="Lanie J.A."/>
            <person name="Ng W.-L."/>
            <person name="Kazmierczak K.M."/>
            <person name="Andrzejewski T.M."/>
            <person name="Davidsen T.M."/>
            <person name="Wayne K.J."/>
            <person name="Tettelin H."/>
            <person name="Glass J.I."/>
            <person name="Rusch D."/>
            <person name="Podicherti R."/>
            <person name="Tsui H.-C.T."/>
            <person name="Winkler M.E."/>
        </authorList>
    </citation>
    <scope>NUCLEOTIDE SEQUENCE</scope>
</reference>
<dbReference type="PRINTS" id="PR00032">
    <property type="entry name" value="HTHARAC"/>
</dbReference>
<dbReference type="SUPFAM" id="SSF46689">
    <property type="entry name" value="Homeodomain-like"/>
    <property type="match status" value="2"/>
</dbReference>
<dbReference type="InterPro" id="IPR018060">
    <property type="entry name" value="HTH_AraC"/>
</dbReference>
<dbReference type="AlphaFoldDB" id="A0A381WPJ2"/>
<dbReference type="Gene3D" id="3.30.450.20">
    <property type="entry name" value="PAS domain"/>
    <property type="match status" value="1"/>
</dbReference>
<dbReference type="Pfam" id="PF12833">
    <property type="entry name" value="HTH_18"/>
    <property type="match status" value="1"/>
</dbReference>
<dbReference type="GO" id="GO:0003700">
    <property type="term" value="F:DNA-binding transcription factor activity"/>
    <property type="evidence" value="ECO:0007669"/>
    <property type="project" value="InterPro"/>
</dbReference>
<dbReference type="InterPro" id="IPR020449">
    <property type="entry name" value="Tscrpt_reg_AraC-type_HTH"/>
</dbReference>
<dbReference type="SMART" id="SM00342">
    <property type="entry name" value="HTH_ARAC"/>
    <property type="match status" value="1"/>
</dbReference>
<name>A0A381WPJ2_9ZZZZ</name>
<dbReference type="EMBL" id="UINC01012453">
    <property type="protein sequence ID" value="SVA54380.1"/>
    <property type="molecule type" value="Genomic_DNA"/>
</dbReference>
<sequence>MKNTNIPKQKKGILEEIHSTANFLAMFDTLEGISFFAKDRNFCLIYANPPFYRRLGLKSQKELLGKNDFELFPEPLAKKFRKDDEWIIGNSKPMTGLVELFLNLQGIPAWYLTNKFPIMNKKAQPIGVMGTVQRYDKDSLRLTRDDKMESVIDQLRAEDVNAPSIKRLAGANGMSHRQLNRRFKEATGLTPQQFMVRSRIEKACEMLREGDLPISEVAYDLGFCDQSAFTAQFRKRMTLTPKKYREQYGRD</sequence>
<evidence type="ECO:0000256" key="3">
    <source>
        <dbReference type="ARBA" id="ARBA00023163"/>
    </source>
</evidence>
<gene>
    <name evidence="5" type="ORF">METZ01_LOCUS107234</name>
</gene>
<accession>A0A381WPJ2</accession>
<keyword evidence="2" id="KW-0238">DNA-binding</keyword>
<dbReference type="SUPFAM" id="SSF55785">
    <property type="entry name" value="PYP-like sensor domain (PAS domain)"/>
    <property type="match status" value="1"/>
</dbReference>
<organism evidence="5">
    <name type="scientific">marine metagenome</name>
    <dbReference type="NCBI Taxonomy" id="408172"/>
    <lineage>
        <taxon>unclassified sequences</taxon>
        <taxon>metagenomes</taxon>
        <taxon>ecological metagenomes</taxon>
    </lineage>
</organism>
<keyword evidence="1" id="KW-0805">Transcription regulation</keyword>
<dbReference type="InterPro" id="IPR009057">
    <property type="entry name" value="Homeodomain-like_sf"/>
</dbReference>
<keyword evidence="3" id="KW-0804">Transcription</keyword>
<evidence type="ECO:0000256" key="1">
    <source>
        <dbReference type="ARBA" id="ARBA00023015"/>
    </source>
</evidence>
<dbReference type="InterPro" id="IPR013656">
    <property type="entry name" value="PAS_4"/>
</dbReference>